<evidence type="ECO:0000259" key="1">
    <source>
        <dbReference type="PROSITE" id="PS51819"/>
    </source>
</evidence>
<dbReference type="EMBL" id="BMZD01000005">
    <property type="protein sequence ID" value="GHA00763.1"/>
    <property type="molecule type" value="Genomic_DNA"/>
</dbReference>
<comment type="caution">
    <text evidence="2">The sequence shown here is derived from an EMBL/GenBank/DDBJ whole genome shotgun (WGS) entry which is preliminary data.</text>
</comment>
<dbReference type="Gene3D" id="3.10.180.10">
    <property type="entry name" value="2,3-Dihydroxybiphenyl 1,2-Dioxygenase, domain 1"/>
    <property type="match status" value="1"/>
</dbReference>
<keyword evidence="3" id="KW-1185">Reference proteome</keyword>
<dbReference type="AlphaFoldDB" id="A0A918RI07"/>
<dbReference type="Pfam" id="PF13669">
    <property type="entry name" value="Glyoxalase_4"/>
    <property type="match status" value="1"/>
</dbReference>
<protein>
    <recommendedName>
        <fullName evidence="1">VOC domain-containing protein</fullName>
    </recommendedName>
</protein>
<dbReference type="Proteomes" id="UP000634139">
    <property type="component" value="Unassembled WGS sequence"/>
</dbReference>
<dbReference type="PROSITE" id="PS51819">
    <property type="entry name" value="VOC"/>
    <property type="match status" value="1"/>
</dbReference>
<evidence type="ECO:0000313" key="2">
    <source>
        <dbReference type="EMBL" id="GHA00763.1"/>
    </source>
</evidence>
<dbReference type="InterPro" id="IPR029068">
    <property type="entry name" value="Glyas_Bleomycin-R_OHBP_Dase"/>
</dbReference>
<organism evidence="2 3">
    <name type="scientific">Novosphingobium arvoryzae</name>
    <dbReference type="NCBI Taxonomy" id="1256514"/>
    <lineage>
        <taxon>Bacteria</taxon>
        <taxon>Pseudomonadati</taxon>
        <taxon>Pseudomonadota</taxon>
        <taxon>Alphaproteobacteria</taxon>
        <taxon>Sphingomonadales</taxon>
        <taxon>Sphingomonadaceae</taxon>
        <taxon>Novosphingobium</taxon>
    </lineage>
</organism>
<name>A0A918RI07_9SPHN</name>
<proteinExistence type="predicted"/>
<sequence length="148" mass="16156">MGIRGVNRIMIAVHDIEKAKQQYADLLGATFMDADWTGAPFGIKVAIAWDAGIELCAPMPGREKDSAVSQFLEKRGEGIMNVFFGVDNGDEANARASSHGYNCVGSLDYTQEEIDAHLGGLFKRYQEFTLNSSGRCGFTISLAQIDEK</sequence>
<reference evidence="2" key="1">
    <citation type="journal article" date="2014" name="Int. J. Syst. Evol. Microbiol.">
        <title>Complete genome sequence of Corynebacterium casei LMG S-19264T (=DSM 44701T), isolated from a smear-ripened cheese.</title>
        <authorList>
            <consortium name="US DOE Joint Genome Institute (JGI-PGF)"/>
            <person name="Walter F."/>
            <person name="Albersmeier A."/>
            <person name="Kalinowski J."/>
            <person name="Ruckert C."/>
        </authorList>
    </citation>
    <scope>NUCLEOTIDE SEQUENCE</scope>
    <source>
        <strain evidence="2">KCTC 32422</strain>
    </source>
</reference>
<gene>
    <name evidence="2" type="ORF">GCM10011617_21690</name>
</gene>
<reference evidence="2" key="2">
    <citation type="submission" date="2020-09" db="EMBL/GenBank/DDBJ databases">
        <authorList>
            <person name="Sun Q."/>
            <person name="Kim S."/>
        </authorList>
    </citation>
    <scope>NUCLEOTIDE SEQUENCE</scope>
    <source>
        <strain evidence="2">KCTC 32422</strain>
    </source>
</reference>
<accession>A0A918RI07</accession>
<feature type="domain" description="VOC" evidence="1">
    <location>
        <begin position="5"/>
        <end position="145"/>
    </location>
</feature>
<evidence type="ECO:0000313" key="3">
    <source>
        <dbReference type="Proteomes" id="UP000634139"/>
    </source>
</evidence>
<dbReference type="SUPFAM" id="SSF54593">
    <property type="entry name" value="Glyoxalase/Bleomycin resistance protein/Dihydroxybiphenyl dioxygenase"/>
    <property type="match status" value="1"/>
</dbReference>
<dbReference type="InterPro" id="IPR037523">
    <property type="entry name" value="VOC_core"/>
</dbReference>